<comment type="caution">
    <text evidence="1">The sequence shown here is derived from an EMBL/GenBank/DDBJ whole genome shotgun (WGS) entry which is preliminary data.</text>
</comment>
<dbReference type="OrthoDB" id="1466733at2"/>
<keyword evidence="2" id="KW-1185">Reference proteome</keyword>
<dbReference type="Gene3D" id="2.60.40.10">
    <property type="entry name" value="Immunoglobulins"/>
    <property type="match status" value="1"/>
</dbReference>
<name>A0A2T0WW73_9BACT</name>
<protein>
    <recommendedName>
        <fullName evidence="3">PKD domain-containing protein</fullName>
    </recommendedName>
</protein>
<evidence type="ECO:0000313" key="1">
    <source>
        <dbReference type="EMBL" id="PRY90917.1"/>
    </source>
</evidence>
<dbReference type="AlphaFoldDB" id="A0A2T0WW73"/>
<dbReference type="RefSeq" id="WP_106132117.1">
    <property type="nucleotide sequence ID" value="NZ_PVTR01000001.1"/>
</dbReference>
<reference evidence="1 2" key="1">
    <citation type="submission" date="2018-03" db="EMBL/GenBank/DDBJ databases">
        <title>Genomic Encyclopedia of Archaeal and Bacterial Type Strains, Phase II (KMG-II): from individual species to whole genera.</title>
        <authorList>
            <person name="Goeker M."/>
        </authorList>
    </citation>
    <scope>NUCLEOTIDE SEQUENCE [LARGE SCALE GENOMIC DNA]</scope>
    <source>
        <strain evidence="1 2">DSM 27929</strain>
    </source>
</reference>
<dbReference type="InterPro" id="IPR013783">
    <property type="entry name" value="Ig-like_fold"/>
</dbReference>
<organism evidence="1 2">
    <name type="scientific">Mongoliibacter ruber</name>
    <dbReference type="NCBI Taxonomy" id="1750599"/>
    <lineage>
        <taxon>Bacteria</taxon>
        <taxon>Pseudomonadati</taxon>
        <taxon>Bacteroidota</taxon>
        <taxon>Cytophagia</taxon>
        <taxon>Cytophagales</taxon>
        <taxon>Cyclobacteriaceae</taxon>
        <taxon>Mongoliibacter</taxon>
    </lineage>
</organism>
<sequence>MMNTFNLKSGIIALLFVSIVFFSCEEDEGNRPDSLTVVVADDFETSFGRTVELDGSRTSDASGASISYSWEVVSFPGDHFTPASLEDTDRPIAKFTPLQVGEFVFRLTATTEFESQSATMMVRVDAQIVEVGGVLSGVTETWGRTTPEGMPDYRITSLVSLRESQITVLPGVEIEMTENVGFNVEANSFLNMIGTEEEPILVYGREKTKGFWTSIRWVSGSANNRMEYVHLSDGGRNRNNDRGMITFGNNGSLHMEKCILSNASNAGLEIGIVTSRSNLNITHIANDYKDNVRPVLATASNFHVLDSESDYTGNEDDIIDSRLSFGTTPTDDLVWQKLNVPYVAGGIAVDGDLTVQAGAVIRIGGGNDLVRVTNGTIKLEGTEDDPVVFEGLESGVGTWKGIYITSSGGNSINHATISGTGSGALTSGGALAAILVRNGSLSIDNTLFRDGRGYGFATWGGAPLVNAGDNIVLENMGLGLTNMND</sequence>
<gene>
    <name evidence="1" type="ORF">CLW00_101592</name>
</gene>
<dbReference type="Proteomes" id="UP000238157">
    <property type="component" value="Unassembled WGS sequence"/>
</dbReference>
<accession>A0A2T0WW73</accession>
<evidence type="ECO:0000313" key="2">
    <source>
        <dbReference type="Proteomes" id="UP000238157"/>
    </source>
</evidence>
<dbReference type="Pfam" id="PF22352">
    <property type="entry name" value="K319L-like_PKD"/>
    <property type="match status" value="1"/>
</dbReference>
<proteinExistence type="predicted"/>
<dbReference type="EMBL" id="PVTR01000001">
    <property type="protein sequence ID" value="PRY90917.1"/>
    <property type="molecule type" value="Genomic_DNA"/>
</dbReference>
<evidence type="ECO:0008006" key="3">
    <source>
        <dbReference type="Google" id="ProtNLM"/>
    </source>
</evidence>